<feature type="disulfide bond" evidence="14">
    <location>
        <begin position="305"/>
        <end position="314"/>
    </location>
</feature>
<keyword evidence="14" id="KW-1015">Disulfide bond</keyword>
<keyword evidence="6 15" id="KW-0547">Nucleotide-binding</keyword>
<evidence type="ECO:0000256" key="2">
    <source>
        <dbReference type="ARBA" id="ARBA00011902"/>
    </source>
</evidence>
<feature type="chain" id="PRO_5036881273" description="receptor protein-tyrosine kinase" evidence="18">
    <location>
        <begin position="21"/>
        <end position="726"/>
    </location>
</feature>
<comment type="subcellular location">
    <subcellularLocation>
        <location evidence="1">Membrane</location>
        <topology evidence="1">Single-pass type I membrane protein</topology>
    </subcellularLocation>
</comment>
<dbReference type="GO" id="GO:0007169">
    <property type="term" value="P:cell surface receptor protein tyrosine kinase signaling pathway"/>
    <property type="evidence" value="ECO:0007669"/>
    <property type="project" value="TreeGrafter"/>
</dbReference>
<keyword evidence="10 17" id="KW-0472">Membrane</keyword>
<evidence type="ECO:0000256" key="6">
    <source>
        <dbReference type="ARBA" id="ARBA00022741"/>
    </source>
</evidence>
<evidence type="ECO:0000256" key="12">
    <source>
        <dbReference type="ARBA" id="ARBA00023180"/>
    </source>
</evidence>
<keyword evidence="8 15" id="KW-0067">ATP-binding</keyword>
<dbReference type="GeneID" id="119735717"/>
<feature type="domain" description="EGF-like" evidence="20">
    <location>
        <begin position="283"/>
        <end position="315"/>
    </location>
</feature>
<evidence type="ECO:0000256" key="11">
    <source>
        <dbReference type="ARBA" id="ARBA00023137"/>
    </source>
</evidence>
<dbReference type="GO" id="GO:0005886">
    <property type="term" value="C:plasma membrane"/>
    <property type="evidence" value="ECO:0007669"/>
    <property type="project" value="TreeGrafter"/>
</dbReference>
<evidence type="ECO:0000256" key="3">
    <source>
        <dbReference type="ARBA" id="ARBA00022679"/>
    </source>
</evidence>
<dbReference type="EC" id="2.7.10.1" evidence="2"/>
<reference evidence="21" key="1">
    <citation type="submission" date="2022-11" db="UniProtKB">
        <authorList>
            <consortium name="EnsemblMetazoa"/>
        </authorList>
    </citation>
    <scope>IDENTIFICATION</scope>
</reference>
<proteinExistence type="predicted"/>
<dbReference type="InterPro" id="IPR008266">
    <property type="entry name" value="Tyr_kinase_AS"/>
</dbReference>
<comment type="catalytic activity">
    <reaction evidence="13">
        <text>L-tyrosyl-[protein] + ATP = O-phospho-L-tyrosyl-[protein] + ADP + H(+)</text>
        <dbReference type="Rhea" id="RHEA:10596"/>
        <dbReference type="Rhea" id="RHEA-COMP:10136"/>
        <dbReference type="Rhea" id="RHEA-COMP:20101"/>
        <dbReference type="ChEBI" id="CHEBI:15378"/>
        <dbReference type="ChEBI" id="CHEBI:30616"/>
        <dbReference type="ChEBI" id="CHEBI:46858"/>
        <dbReference type="ChEBI" id="CHEBI:61978"/>
        <dbReference type="ChEBI" id="CHEBI:456216"/>
        <dbReference type="EC" id="2.7.10.1"/>
    </reaction>
</comment>
<accession>A0A914AP67</accession>
<feature type="disulfide bond" evidence="14">
    <location>
        <begin position="85"/>
        <end position="94"/>
    </location>
</feature>
<dbReference type="OMA" id="TMYVAME"/>
<dbReference type="Pfam" id="PF07714">
    <property type="entry name" value="PK_Tyr_Ser-Thr"/>
    <property type="match status" value="1"/>
</dbReference>
<dbReference type="InterPro" id="IPR001245">
    <property type="entry name" value="Ser-Thr/Tyr_kinase_cat_dom"/>
</dbReference>
<dbReference type="PANTHER" id="PTHR24416:SF621">
    <property type="entry name" value="TYROSINE KINASE RECEPTOR CAD96CA"/>
    <property type="match status" value="1"/>
</dbReference>
<dbReference type="Gene3D" id="1.10.510.10">
    <property type="entry name" value="Transferase(Phosphotransferase) domain 1"/>
    <property type="match status" value="1"/>
</dbReference>
<dbReference type="PROSITE" id="PS00107">
    <property type="entry name" value="PROTEIN_KINASE_ATP"/>
    <property type="match status" value="1"/>
</dbReference>
<feature type="domain" description="EGF-like" evidence="20">
    <location>
        <begin position="20"/>
        <end position="54"/>
    </location>
</feature>
<dbReference type="PRINTS" id="PR00109">
    <property type="entry name" value="TYRKINASE"/>
</dbReference>
<dbReference type="InterPro" id="IPR011009">
    <property type="entry name" value="Kinase-like_dom_sf"/>
</dbReference>
<evidence type="ECO:0000313" key="22">
    <source>
        <dbReference type="Proteomes" id="UP000887568"/>
    </source>
</evidence>
<evidence type="ECO:0000256" key="1">
    <source>
        <dbReference type="ARBA" id="ARBA00004479"/>
    </source>
</evidence>
<dbReference type="InterPro" id="IPR017441">
    <property type="entry name" value="Protein_kinase_ATP_BS"/>
</dbReference>
<keyword evidence="4 17" id="KW-0812">Transmembrane</keyword>
<dbReference type="PROSITE" id="PS50011">
    <property type="entry name" value="PROTEIN_KINASE_DOM"/>
    <property type="match status" value="1"/>
</dbReference>
<feature type="domain" description="EGF-like" evidence="20">
    <location>
        <begin position="140"/>
        <end position="181"/>
    </location>
</feature>
<feature type="disulfide bond" evidence="14">
    <location>
        <begin position="171"/>
        <end position="180"/>
    </location>
</feature>
<evidence type="ECO:0000256" key="5">
    <source>
        <dbReference type="ARBA" id="ARBA00022729"/>
    </source>
</evidence>
<dbReference type="RefSeq" id="XP_038065542.1">
    <property type="nucleotide sequence ID" value="XM_038209614.1"/>
</dbReference>
<keyword evidence="12" id="KW-0325">Glycoprotein</keyword>
<evidence type="ECO:0000256" key="9">
    <source>
        <dbReference type="ARBA" id="ARBA00022989"/>
    </source>
</evidence>
<dbReference type="FunFam" id="1.10.510.10:FF:000190">
    <property type="entry name" value="Proto-oncogene tyrosine-protein kinase receptor Ret"/>
    <property type="match status" value="1"/>
</dbReference>
<sequence length="726" mass="78922">MAHSLYAIIVVFSFIGLVSVQGTCSPRWCLNGGTCDDDPLSCVCPDGFAGFYCEITLTGEERCEPSMCMNGGVCPGIAEDVVCACLDGFTGYFCETDVCEVDADCNGGECMNYSSTSSALDSECVLCPDGFAGPLCQTPFGELCGQVDGLCLNGGTCMPRMGPNQGFMCECPDNYVGPLCELYDICSGVNTCRNGGTCRAGTCDCVNPYVGVLCERVCSLASPCMNGGTCSAAGACMCPDGFSGTKCALEPCTANMDCLNGGTCNADGTCECVANHEGPNCEIACATDSDCQNGGHCEASGVCECVNSYTGSRCQNGPASNVTIIVAVVAVVVILLLIIVIVLLLLRRRLAMKRLRRNRVNGELELGGRNVRGSNSYVGVNDGDRPPVARRPNELNYEPGSKPKEFPREWLHVMEQLGAGSFATVHRAEADGIIKKGCMTTVAVKMLKTTASEGDKSDFEKERSMYLTLGSHPNVVTMLGFCTEKEPFYLIMEYLSNGNLQTYLRHIRTGSKEQYFALKELREEKRNFLLPDEILSFAIQIADGMEFLASKSCIHRDLATRNILLGDDLVAKVSDFGLARDIQDSSQYEMKSHGRVPVRWMAPESLLDNIYTSKSDVWGFAVLLWELVTLGSHPYPGMSSKKVIDEISAGYRLPKPESCSEEIYDMMKRCWNKDPADRPTFTEICKLLNNMLADASGYLVMSDLNRDDYLYLEPNQTKSVNTADDY</sequence>
<name>A0A914AP67_PATMI</name>
<keyword evidence="14" id="KW-0245">EGF-like domain</keyword>
<evidence type="ECO:0000256" key="13">
    <source>
        <dbReference type="ARBA" id="ARBA00051243"/>
    </source>
</evidence>
<dbReference type="EnsemblMetazoa" id="XM_038209614.1">
    <property type="protein sequence ID" value="XP_038065542.1"/>
    <property type="gene ID" value="LOC119735717"/>
</dbReference>
<dbReference type="AlphaFoldDB" id="A0A914AP67"/>
<evidence type="ECO:0000256" key="14">
    <source>
        <dbReference type="PROSITE-ProRule" id="PRU00076"/>
    </source>
</evidence>
<feature type="signal peptide" evidence="18">
    <location>
        <begin position="1"/>
        <end position="20"/>
    </location>
</feature>
<dbReference type="GO" id="GO:0043235">
    <property type="term" value="C:receptor complex"/>
    <property type="evidence" value="ECO:0007669"/>
    <property type="project" value="TreeGrafter"/>
</dbReference>
<protein>
    <recommendedName>
        <fullName evidence="2">receptor protein-tyrosine kinase</fullName>
        <ecNumber evidence="2">2.7.10.1</ecNumber>
    </recommendedName>
</protein>
<feature type="domain" description="EGF-like" evidence="20">
    <location>
        <begin position="248"/>
        <end position="282"/>
    </location>
</feature>
<feature type="domain" description="EGF-like" evidence="20">
    <location>
        <begin position="182"/>
        <end position="215"/>
    </location>
</feature>
<dbReference type="CDD" id="cd00054">
    <property type="entry name" value="EGF_CA"/>
    <property type="match status" value="1"/>
</dbReference>
<dbReference type="InterPro" id="IPR000719">
    <property type="entry name" value="Prot_kinase_dom"/>
</dbReference>
<evidence type="ECO:0000256" key="8">
    <source>
        <dbReference type="ARBA" id="ARBA00022840"/>
    </source>
</evidence>
<feature type="disulfide bond" evidence="14">
    <location>
        <begin position="205"/>
        <end position="214"/>
    </location>
</feature>
<dbReference type="Pfam" id="PF00008">
    <property type="entry name" value="EGF"/>
    <property type="match status" value="1"/>
</dbReference>
<evidence type="ECO:0000256" key="17">
    <source>
        <dbReference type="SAM" id="Phobius"/>
    </source>
</evidence>
<keyword evidence="5 18" id="KW-0732">Signal</keyword>
<dbReference type="PANTHER" id="PTHR24416">
    <property type="entry name" value="TYROSINE-PROTEIN KINASE RECEPTOR"/>
    <property type="match status" value="1"/>
</dbReference>
<dbReference type="InterPro" id="IPR020635">
    <property type="entry name" value="Tyr_kinase_cat_dom"/>
</dbReference>
<evidence type="ECO:0000256" key="7">
    <source>
        <dbReference type="ARBA" id="ARBA00022777"/>
    </source>
</evidence>
<dbReference type="SUPFAM" id="SSF57196">
    <property type="entry name" value="EGF/Laminin"/>
    <property type="match status" value="3"/>
</dbReference>
<comment type="caution">
    <text evidence="14">Lacks conserved residue(s) required for the propagation of feature annotation.</text>
</comment>
<keyword evidence="11" id="KW-0829">Tyrosine-protein kinase</keyword>
<keyword evidence="9 17" id="KW-1133">Transmembrane helix</keyword>
<feature type="disulfide bond" evidence="14">
    <location>
        <begin position="272"/>
        <end position="281"/>
    </location>
</feature>
<evidence type="ECO:0000256" key="15">
    <source>
        <dbReference type="PROSITE-ProRule" id="PRU10141"/>
    </source>
</evidence>
<feature type="disulfide bond" evidence="14">
    <location>
        <begin position="44"/>
        <end position="53"/>
    </location>
</feature>
<dbReference type="GO" id="GO:0005524">
    <property type="term" value="F:ATP binding"/>
    <property type="evidence" value="ECO:0007669"/>
    <property type="project" value="UniProtKB-UniRule"/>
</dbReference>
<evidence type="ECO:0000313" key="21">
    <source>
        <dbReference type="EnsemblMetazoa" id="XP_038065542.1"/>
    </source>
</evidence>
<feature type="compositionally biased region" description="Basic and acidic residues" evidence="16">
    <location>
        <begin position="382"/>
        <end position="393"/>
    </location>
</feature>
<organism evidence="21 22">
    <name type="scientific">Patiria miniata</name>
    <name type="common">Bat star</name>
    <name type="synonym">Asterina miniata</name>
    <dbReference type="NCBI Taxonomy" id="46514"/>
    <lineage>
        <taxon>Eukaryota</taxon>
        <taxon>Metazoa</taxon>
        <taxon>Echinodermata</taxon>
        <taxon>Eleutherozoa</taxon>
        <taxon>Asterozoa</taxon>
        <taxon>Asteroidea</taxon>
        <taxon>Valvatacea</taxon>
        <taxon>Valvatida</taxon>
        <taxon>Asterinidae</taxon>
        <taxon>Patiria</taxon>
    </lineage>
</organism>
<dbReference type="Gene3D" id="3.30.200.20">
    <property type="entry name" value="Phosphorylase Kinase, domain 1"/>
    <property type="match status" value="1"/>
</dbReference>
<evidence type="ECO:0000256" key="16">
    <source>
        <dbReference type="SAM" id="MobiDB-lite"/>
    </source>
</evidence>
<evidence type="ECO:0000256" key="10">
    <source>
        <dbReference type="ARBA" id="ARBA00023136"/>
    </source>
</evidence>
<evidence type="ECO:0000259" key="20">
    <source>
        <dbReference type="PROSITE" id="PS50026"/>
    </source>
</evidence>
<dbReference type="PROSITE" id="PS01186">
    <property type="entry name" value="EGF_2"/>
    <property type="match status" value="2"/>
</dbReference>
<dbReference type="SMART" id="SM00181">
    <property type="entry name" value="EGF"/>
    <property type="match status" value="8"/>
</dbReference>
<feature type="transmembrane region" description="Helical" evidence="17">
    <location>
        <begin position="322"/>
        <end position="346"/>
    </location>
</feature>
<evidence type="ECO:0000259" key="19">
    <source>
        <dbReference type="PROSITE" id="PS50011"/>
    </source>
</evidence>
<keyword evidence="3" id="KW-0808">Transferase</keyword>
<dbReference type="GO" id="GO:0004714">
    <property type="term" value="F:transmembrane receptor protein tyrosine kinase activity"/>
    <property type="evidence" value="ECO:0007669"/>
    <property type="project" value="UniProtKB-EC"/>
</dbReference>
<dbReference type="InterPro" id="IPR000742">
    <property type="entry name" value="EGF"/>
</dbReference>
<feature type="domain" description="Protein kinase" evidence="19">
    <location>
        <begin position="411"/>
        <end position="692"/>
    </location>
</feature>
<feature type="region of interest" description="Disordered" evidence="16">
    <location>
        <begin position="375"/>
        <end position="402"/>
    </location>
</feature>
<dbReference type="PROSITE" id="PS50026">
    <property type="entry name" value="EGF_3"/>
    <property type="match status" value="6"/>
</dbReference>
<feature type="domain" description="EGF-like" evidence="20">
    <location>
        <begin position="59"/>
        <end position="95"/>
    </location>
</feature>
<evidence type="ECO:0000256" key="18">
    <source>
        <dbReference type="SAM" id="SignalP"/>
    </source>
</evidence>
<dbReference type="Proteomes" id="UP000887568">
    <property type="component" value="Unplaced"/>
</dbReference>
<dbReference type="PROSITE" id="PS00109">
    <property type="entry name" value="PROTEIN_KINASE_TYR"/>
    <property type="match status" value="1"/>
</dbReference>
<feature type="binding site" evidence="15">
    <location>
        <position position="445"/>
    </location>
    <ligand>
        <name>ATP</name>
        <dbReference type="ChEBI" id="CHEBI:30616"/>
    </ligand>
</feature>
<dbReference type="OrthoDB" id="4062651at2759"/>
<dbReference type="PROSITE" id="PS00022">
    <property type="entry name" value="EGF_1"/>
    <property type="match status" value="5"/>
</dbReference>
<dbReference type="SUPFAM" id="SSF56112">
    <property type="entry name" value="Protein kinase-like (PK-like)"/>
    <property type="match status" value="1"/>
</dbReference>
<dbReference type="SMART" id="SM00219">
    <property type="entry name" value="TyrKc"/>
    <property type="match status" value="1"/>
</dbReference>
<dbReference type="InterPro" id="IPR050122">
    <property type="entry name" value="RTK"/>
</dbReference>
<evidence type="ECO:0000256" key="4">
    <source>
        <dbReference type="ARBA" id="ARBA00022692"/>
    </source>
</evidence>
<keyword evidence="22" id="KW-1185">Reference proteome</keyword>
<dbReference type="CDD" id="cd00192">
    <property type="entry name" value="PTKc"/>
    <property type="match status" value="1"/>
</dbReference>
<dbReference type="Gene3D" id="2.10.25.10">
    <property type="entry name" value="Laminin"/>
    <property type="match status" value="6"/>
</dbReference>
<keyword evidence="7" id="KW-0418">Kinase</keyword>